<protein>
    <submittedName>
        <fullName evidence="3">Uncharacterized protein</fullName>
    </submittedName>
</protein>
<sequence length="199" mass="19711">MKKLVSAFAAFTMMLALPTVALAAQFNSPSGTTVTAPGTGVAISVSGDVSSASGSGYISVEPENIVASNVPEGVTPLATFEVLEHGDVTFTELSLTFSVGSQYAGAKATVYIEHGDGTTDVQEATVAADGTVTITVDRLSVFSIVVDESTIPADGGVATDTSATAPATDVNSAPVAAVTLVAVAGAGAAAVALRKKVSE</sequence>
<keyword evidence="1" id="KW-1133">Transmembrane helix</keyword>
<dbReference type="Proteomes" id="UP000697330">
    <property type="component" value="Unassembled WGS sequence"/>
</dbReference>
<comment type="caution">
    <text evidence="3">The sequence shown here is derived from an EMBL/GenBank/DDBJ whole genome shotgun (WGS) entry which is preliminary data.</text>
</comment>
<dbReference type="RefSeq" id="WP_273447548.1">
    <property type="nucleotide sequence ID" value="NZ_CALUGK010000013.1"/>
</dbReference>
<proteinExistence type="predicted"/>
<evidence type="ECO:0000256" key="2">
    <source>
        <dbReference type="SAM" id="SignalP"/>
    </source>
</evidence>
<evidence type="ECO:0000313" key="4">
    <source>
        <dbReference type="Proteomes" id="UP000697330"/>
    </source>
</evidence>
<dbReference type="AlphaFoldDB" id="A0A921KLB6"/>
<feature type="chain" id="PRO_5037817576" evidence="2">
    <location>
        <begin position="24"/>
        <end position="199"/>
    </location>
</feature>
<keyword evidence="1" id="KW-0812">Transmembrane</keyword>
<reference evidence="3" key="2">
    <citation type="submission" date="2021-09" db="EMBL/GenBank/DDBJ databases">
        <authorList>
            <person name="Gilroy R."/>
        </authorList>
    </citation>
    <scope>NUCLEOTIDE SEQUENCE</scope>
    <source>
        <strain evidence="3">CHK124-7917</strain>
    </source>
</reference>
<gene>
    <name evidence="3" type="ORF">K8U72_07105</name>
</gene>
<organism evidence="3 4">
    <name type="scientific">Thermophilibacter provencensis</name>
    <dbReference type="NCBI Taxonomy" id="1852386"/>
    <lineage>
        <taxon>Bacteria</taxon>
        <taxon>Bacillati</taxon>
        <taxon>Actinomycetota</taxon>
        <taxon>Coriobacteriia</taxon>
        <taxon>Coriobacteriales</taxon>
        <taxon>Atopobiaceae</taxon>
        <taxon>Thermophilibacter</taxon>
    </lineage>
</organism>
<dbReference type="EMBL" id="DYWQ01000103">
    <property type="protein sequence ID" value="HJF45532.1"/>
    <property type="molecule type" value="Genomic_DNA"/>
</dbReference>
<keyword evidence="2" id="KW-0732">Signal</keyword>
<evidence type="ECO:0000313" key="3">
    <source>
        <dbReference type="EMBL" id="HJF45532.1"/>
    </source>
</evidence>
<reference evidence="3" key="1">
    <citation type="journal article" date="2021" name="PeerJ">
        <title>Extensive microbial diversity within the chicken gut microbiome revealed by metagenomics and culture.</title>
        <authorList>
            <person name="Gilroy R."/>
            <person name="Ravi A."/>
            <person name="Getino M."/>
            <person name="Pursley I."/>
            <person name="Horton D.L."/>
            <person name="Alikhan N.F."/>
            <person name="Baker D."/>
            <person name="Gharbi K."/>
            <person name="Hall N."/>
            <person name="Watson M."/>
            <person name="Adriaenssens E.M."/>
            <person name="Foster-Nyarko E."/>
            <person name="Jarju S."/>
            <person name="Secka A."/>
            <person name="Antonio M."/>
            <person name="Oren A."/>
            <person name="Chaudhuri R.R."/>
            <person name="La Ragione R."/>
            <person name="Hildebrand F."/>
            <person name="Pallen M.J."/>
        </authorList>
    </citation>
    <scope>NUCLEOTIDE SEQUENCE</scope>
    <source>
        <strain evidence="3">CHK124-7917</strain>
    </source>
</reference>
<keyword evidence="1" id="KW-0472">Membrane</keyword>
<feature type="transmembrane region" description="Helical" evidence="1">
    <location>
        <begin position="173"/>
        <end position="193"/>
    </location>
</feature>
<accession>A0A921KLB6</accession>
<feature type="signal peptide" evidence="2">
    <location>
        <begin position="1"/>
        <end position="23"/>
    </location>
</feature>
<evidence type="ECO:0000256" key="1">
    <source>
        <dbReference type="SAM" id="Phobius"/>
    </source>
</evidence>
<name>A0A921KLB6_9ACTN</name>